<keyword evidence="1" id="KW-0238">DNA-binding</keyword>
<feature type="domain" description="HTH cro/C1-type" evidence="3">
    <location>
        <begin position="28"/>
        <end position="82"/>
    </location>
</feature>
<feature type="region of interest" description="Disordered" evidence="2">
    <location>
        <begin position="1"/>
        <end position="22"/>
    </location>
</feature>
<dbReference type="CDD" id="cd00093">
    <property type="entry name" value="HTH_XRE"/>
    <property type="match status" value="1"/>
</dbReference>
<reference evidence="4 5" key="1">
    <citation type="journal article" date="2010" name="Proc. Natl. Acad. Sci. U.S.A.">
        <title>A Nitrospira metagenome illuminates the physiology and evolution of globally important nitrite-oxidizing bacteria.</title>
        <authorList>
            <person name="Lucker S."/>
            <person name="Wagner M."/>
            <person name="Maixner F."/>
            <person name="Pelletier E."/>
            <person name="Koch H."/>
            <person name="Vacherie B."/>
            <person name="Rattei T."/>
            <person name="Sinninghe Damste J."/>
            <person name="Spieck E."/>
            <person name="Le Paslier D."/>
            <person name="Daims H."/>
        </authorList>
    </citation>
    <scope>NUCLEOTIDE SEQUENCE [LARGE SCALE GENOMIC DNA]</scope>
</reference>
<dbReference type="InterPro" id="IPR010982">
    <property type="entry name" value="Lambda_DNA-bd_dom_sf"/>
</dbReference>
<dbReference type="InterPro" id="IPR013096">
    <property type="entry name" value="Cupin_2"/>
</dbReference>
<evidence type="ECO:0000256" key="2">
    <source>
        <dbReference type="SAM" id="MobiDB-lite"/>
    </source>
</evidence>
<dbReference type="GO" id="GO:0005829">
    <property type="term" value="C:cytosol"/>
    <property type="evidence" value="ECO:0007669"/>
    <property type="project" value="TreeGrafter"/>
</dbReference>
<dbReference type="STRING" id="330214.NIDE3333"/>
<sequence length="202" mass="22263">MEKKTKKKSPGKSVATEDRKKTHVGDIVRRLRKSRHLSVRTLADKCGFSPSFISQVELRQASPSIASTERIASALGVTLGEFFRTTSPSHAAVIRADARPVVESEWSRARIEAIGPISEDSQLEPMVITLESGGASGSRPYVRRAEQLAVVLQGTVELTLEENTYSLKRGDAACIPSDIHHCWRNTSRKPSQVLIVTAHRHL</sequence>
<dbReference type="AlphaFoldDB" id="D8PID4"/>
<evidence type="ECO:0000313" key="5">
    <source>
        <dbReference type="Proteomes" id="UP000001660"/>
    </source>
</evidence>
<dbReference type="InterPro" id="IPR011051">
    <property type="entry name" value="RmlC_Cupin_sf"/>
</dbReference>
<dbReference type="PANTHER" id="PTHR46797">
    <property type="entry name" value="HTH-TYPE TRANSCRIPTIONAL REGULATOR"/>
    <property type="match status" value="1"/>
</dbReference>
<name>D8PID4_9BACT</name>
<organism evidence="4 5">
    <name type="scientific">Nitrospira defluvii</name>
    <dbReference type="NCBI Taxonomy" id="330214"/>
    <lineage>
        <taxon>Bacteria</taxon>
        <taxon>Pseudomonadati</taxon>
        <taxon>Nitrospirota</taxon>
        <taxon>Nitrospiria</taxon>
        <taxon>Nitrospirales</taxon>
        <taxon>Nitrospiraceae</taxon>
        <taxon>Nitrospira</taxon>
    </lineage>
</organism>
<accession>D8PID4</accession>
<dbReference type="GO" id="GO:0003700">
    <property type="term" value="F:DNA-binding transcription factor activity"/>
    <property type="evidence" value="ECO:0007669"/>
    <property type="project" value="TreeGrafter"/>
</dbReference>
<dbReference type="InterPro" id="IPR014710">
    <property type="entry name" value="RmlC-like_jellyroll"/>
</dbReference>
<dbReference type="Pfam" id="PF07883">
    <property type="entry name" value="Cupin_2"/>
    <property type="match status" value="1"/>
</dbReference>
<evidence type="ECO:0000259" key="3">
    <source>
        <dbReference type="PROSITE" id="PS50943"/>
    </source>
</evidence>
<dbReference type="InterPro" id="IPR050807">
    <property type="entry name" value="TransReg_Diox_bact_type"/>
</dbReference>
<proteinExistence type="predicted"/>
<dbReference type="KEGG" id="nde:NIDE3333"/>
<dbReference type="Gene3D" id="2.60.120.10">
    <property type="entry name" value="Jelly Rolls"/>
    <property type="match status" value="1"/>
</dbReference>
<evidence type="ECO:0000256" key="1">
    <source>
        <dbReference type="ARBA" id="ARBA00023125"/>
    </source>
</evidence>
<dbReference type="OrthoDB" id="9814751at2"/>
<dbReference type="eggNOG" id="COG1396">
    <property type="taxonomic scope" value="Bacteria"/>
</dbReference>
<dbReference type="CDD" id="cd02209">
    <property type="entry name" value="cupin_XRE_C"/>
    <property type="match status" value="1"/>
</dbReference>
<gene>
    <name evidence="4" type="ORF">NIDE3333</name>
</gene>
<dbReference type="SUPFAM" id="SSF47413">
    <property type="entry name" value="lambda repressor-like DNA-binding domains"/>
    <property type="match status" value="1"/>
</dbReference>
<protein>
    <submittedName>
        <fullName evidence="4">Putative HTH-type transcriptional regulator</fullName>
    </submittedName>
</protein>
<evidence type="ECO:0000313" key="4">
    <source>
        <dbReference type="EMBL" id="CBK43021.1"/>
    </source>
</evidence>
<dbReference type="PANTHER" id="PTHR46797:SF1">
    <property type="entry name" value="METHYLPHOSPHONATE SYNTHASE"/>
    <property type="match status" value="1"/>
</dbReference>
<keyword evidence="5" id="KW-1185">Reference proteome</keyword>
<feature type="compositionally biased region" description="Basic residues" evidence="2">
    <location>
        <begin position="1"/>
        <end position="10"/>
    </location>
</feature>
<dbReference type="Gene3D" id="1.10.260.40">
    <property type="entry name" value="lambda repressor-like DNA-binding domains"/>
    <property type="match status" value="1"/>
</dbReference>
<dbReference type="EMBL" id="FP929003">
    <property type="protein sequence ID" value="CBK43021.1"/>
    <property type="molecule type" value="Genomic_DNA"/>
</dbReference>
<dbReference type="eggNOG" id="COG1917">
    <property type="taxonomic scope" value="Bacteria"/>
</dbReference>
<dbReference type="InterPro" id="IPR001387">
    <property type="entry name" value="Cro/C1-type_HTH"/>
</dbReference>
<dbReference type="SMART" id="SM00530">
    <property type="entry name" value="HTH_XRE"/>
    <property type="match status" value="1"/>
</dbReference>
<dbReference type="HOGENOM" id="CLU_085376_1_1_0"/>
<dbReference type="PROSITE" id="PS50943">
    <property type="entry name" value="HTH_CROC1"/>
    <property type="match status" value="1"/>
</dbReference>
<dbReference type="SUPFAM" id="SSF51182">
    <property type="entry name" value="RmlC-like cupins"/>
    <property type="match status" value="1"/>
</dbReference>
<dbReference type="Pfam" id="PF01381">
    <property type="entry name" value="HTH_3"/>
    <property type="match status" value="1"/>
</dbReference>
<dbReference type="GO" id="GO:0003677">
    <property type="term" value="F:DNA binding"/>
    <property type="evidence" value="ECO:0007669"/>
    <property type="project" value="UniProtKB-KW"/>
</dbReference>
<dbReference type="Proteomes" id="UP000001660">
    <property type="component" value="Chromosome"/>
</dbReference>